<evidence type="ECO:0000256" key="1">
    <source>
        <dbReference type="SAM" id="MobiDB-lite"/>
    </source>
</evidence>
<dbReference type="Proteomes" id="UP001176521">
    <property type="component" value="Unassembled WGS sequence"/>
</dbReference>
<organism evidence="2 3">
    <name type="scientific">Tilletia horrida</name>
    <dbReference type="NCBI Taxonomy" id="155126"/>
    <lineage>
        <taxon>Eukaryota</taxon>
        <taxon>Fungi</taxon>
        <taxon>Dikarya</taxon>
        <taxon>Basidiomycota</taxon>
        <taxon>Ustilaginomycotina</taxon>
        <taxon>Exobasidiomycetes</taxon>
        <taxon>Tilletiales</taxon>
        <taxon>Tilletiaceae</taxon>
        <taxon>Tilletia</taxon>
    </lineage>
</organism>
<proteinExistence type="predicted"/>
<comment type="caution">
    <text evidence="2">The sequence shown here is derived from an EMBL/GenBank/DDBJ whole genome shotgun (WGS) entry which is preliminary data.</text>
</comment>
<evidence type="ECO:0000313" key="2">
    <source>
        <dbReference type="EMBL" id="KAK0530388.1"/>
    </source>
</evidence>
<name>A0AAN6JK04_9BASI</name>
<feature type="compositionally biased region" description="Low complexity" evidence="1">
    <location>
        <begin position="126"/>
        <end position="138"/>
    </location>
</feature>
<feature type="compositionally biased region" description="Basic and acidic residues" evidence="1">
    <location>
        <begin position="109"/>
        <end position="121"/>
    </location>
</feature>
<dbReference type="AlphaFoldDB" id="A0AAN6JK04"/>
<accession>A0AAN6JK04</accession>
<sequence length="191" mass="20466">MADADNDEIRRLQAERAATARTSTRRGNSSSSKYVAELSSGGSREKLVEPNGDGQDDDEDANANPLDRFTAPQHLLHEFANDGGDGEDDDSSDPLLARTKQRTIASRQNDYHLRRFNRSLDDEPSAGQAGDGALAAGDKTPPMRLADSAGGWVYDIPPALLANLGVKSSSAHVELRRAVSCDILARCAESS</sequence>
<protein>
    <submittedName>
        <fullName evidence="2">U2 snRNP component prp10</fullName>
    </submittedName>
</protein>
<dbReference type="EMBL" id="JAPDMQ010000216">
    <property type="protein sequence ID" value="KAK0530388.1"/>
    <property type="molecule type" value="Genomic_DNA"/>
</dbReference>
<evidence type="ECO:0000313" key="3">
    <source>
        <dbReference type="Proteomes" id="UP001176521"/>
    </source>
</evidence>
<gene>
    <name evidence="2" type="primary">prp10_2</name>
    <name evidence="2" type="ORF">OC842_003948</name>
</gene>
<feature type="region of interest" description="Disordered" evidence="1">
    <location>
        <begin position="1"/>
        <end position="142"/>
    </location>
</feature>
<keyword evidence="3" id="KW-1185">Reference proteome</keyword>
<feature type="compositionally biased region" description="Low complexity" evidence="1">
    <location>
        <begin position="15"/>
        <end position="32"/>
    </location>
</feature>
<reference evidence="2" key="1">
    <citation type="journal article" date="2023" name="PhytoFront">
        <title>Draft Genome Resources of Seven Strains of Tilletia horrida, Causal Agent of Kernel Smut of Rice.</title>
        <authorList>
            <person name="Khanal S."/>
            <person name="Antony Babu S."/>
            <person name="Zhou X.G."/>
        </authorList>
    </citation>
    <scope>NUCLEOTIDE SEQUENCE</scope>
    <source>
        <strain evidence="2">TX3</strain>
    </source>
</reference>